<dbReference type="OrthoDB" id="287041at2759"/>
<evidence type="ECO:0000256" key="1">
    <source>
        <dbReference type="ARBA" id="ARBA00002959"/>
    </source>
</evidence>
<dbReference type="Pfam" id="PF03031">
    <property type="entry name" value="NIF"/>
    <property type="match status" value="1"/>
</dbReference>
<reference evidence="16" key="1">
    <citation type="submission" date="2021-06" db="EMBL/GenBank/DDBJ databases">
        <authorList>
            <person name="Hodson N. C."/>
            <person name="Mongue J. A."/>
            <person name="Jaron S. K."/>
        </authorList>
    </citation>
    <scope>NUCLEOTIDE SEQUENCE</scope>
</reference>
<dbReference type="CDD" id="cd07521">
    <property type="entry name" value="HAD_FCP1-like"/>
    <property type="match status" value="1"/>
</dbReference>
<keyword evidence="6" id="KW-0999">Mitochondrion inner membrane</keyword>
<dbReference type="InterPro" id="IPR004274">
    <property type="entry name" value="FCP1_dom"/>
</dbReference>
<keyword evidence="12 14" id="KW-0472">Membrane</keyword>
<dbReference type="AlphaFoldDB" id="A0A8J2KGY8"/>
<dbReference type="PANTHER" id="PTHR12210">
    <property type="entry name" value="DULLARD PROTEIN PHOSPHATASE"/>
    <property type="match status" value="1"/>
</dbReference>
<evidence type="ECO:0000256" key="6">
    <source>
        <dbReference type="ARBA" id="ARBA00022792"/>
    </source>
</evidence>
<evidence type="ECO:0000313" key="16">
    <source>
        <dbReference type="EMBL" id="CAG7786455.1"/>
    </source>
</evidence>
<evidence type="ECO:0000256" key="10">
    <source>
        <dbReference type="ARBA" id="ARBA00023010"/>
    </source>
</evidence>
<evidence type="ECO:0000256" key="7">
    <source>
        <dbReference type="ARBA" id="ARBA00022927"/>
    </source>
</evidence>
<evidence type="ECO:0000256" key="14">
    <source>
        <dbReference type="RuleBase" id="RU365079"/>
    </source>
</evidence>
<sequence>MLQIRNLRLSRLGEANMSIQVICGRHASIAKSLRHLLSSKDFSGAVKGGQMKHGIVRMSSYCGFTRKLAQSPNRYLAVSCFRLYSSESAAGSSVSSTGLASEVLKSKIANENTNAASEPSSDEEQKKKENSVRAVKFTLVALGAIIVGAALWVFFVWGAPLKDRRGREIVDEFSELPFFEQYAKRALHEVHDTITLVTDPSREKLLPDPLAPPYHQPPYTLLIELTDVLVHPDWTYQTGWRFKKRPGVDYFLNQVGGFTFEVVIYTKELGLTAFPIIDALDSQNVVSYRLYRDSTKYQNGHHVKDLDRINRDLSKVIVIDCNSSAVQNHRNNAIVLPKWGGNDDDRTLFDLAALLKTISSNDIKDVRLVLEHYAKFDDPIEEFRKKQQLLALQEKEREAHAKDSKPPGIGVSPGWLMNVFRKG</sequence>
<keyword evidence="7 14" id="KW-0653">Protein transport</keyword>
<accession>A0A8J2KGY8</accession>
<evidence type="ECO:0000256" key="12">
    <source>
        <dbReference type="ARBA" id="ARBA00023136"/>
    </source>
</evidence>
<keyword evidence="11 14" id="KW-0496">Mitochondrion</keyword>
<gene>
    <name evidence="16" type="ORF">AFUS01_LOCUS25022</name>
</gene>
<proteinExistence type="inferred from homology"/>
<evidence type="ECO:0000256" key="3">
    <source>
        <dbReference type="ARBA" id="ARBA00006344"/>
    </source>
</evidence>
<feature type="domain" description="FCP1 homology" evidence="15">
    <location>
        <begin position="214"/>
        <end position="358"/>
    </location>
</feature>
<evidence type="ECO:0000256" key="4">
    <source>
        <dbReference type="ARBA" id="ARBA00022448"/>
    </source>
</evidence>
<evidence type="ECO:0000256" key="5">
    <source>
        <dbReference type="ARBA" id="ARBA00022692"/>
    </source>
</evidence>
<comment type="subcellular location">
    <subcellularLocation>
        <location evidence="2 14">Mitochondrion inner membrane</location>
        <topology evidence="2 14">Single-pass membrane protein</topology>
    </subcellularLocation>
</comment>
<name>A0A8J2KGY8_9HEXA</name>
<comment type="similarity">
    <text evidence="3 14">Belongs to the TIM50 family.</text>
</comment>
<dbReference type="PROSITE" id="PS50969">
    <property type="entry name" value="FCP1"/>
    <property type="match status" value="1"/>
</dbReference>
<organism evidence="16 17">
    <name type="scientific">Allacma fusca</name>
    <dbReference type="NCBI Taxonomy" id="39272"/>
    <lineage>
        <taxon>Eukaryota</taxon>
        <taxon>Metazoa</taxon>
        <taxon>Ecdysozoa</taxon>
        <taxon>Arthropoda</taxon>
        <taxon>Hexapoda</taxon>
        <taxon>Collembola</taxon>
        <taxon>Symphypleona</taxon>
        <taxon>Sminthuridae</taxon>
        <taxon>Allacma</taxon>
    </lineage>
</organism>
<dbReference type="GO" id="GO:0005744">
    <property type="term" value="C:TIM23 mitochondrial import inner membrane translocase complex"/>
    <property type="evidence" value="ECO:0007669"/>
    <property type="project" value="UniProtKB-UniRule"/>
</dbReference>
<evidence type="ECO:0000313" key="17">
    <source>
        <dbReference type="Proteomes" id="UP000708208"/>
    </source>
</evidence>
<comment type="caution">
    <text evidence="16">The sequence shown here is derived from an EMBL/GenBank/DDBJ whole genome shotgun (WGS) entry which is preliminary data.</text>
</comment>
<keyword evidence="10 14" id="KW-0811">Translocation</keyword>
<dbReference type="InterPro" id="IPR050365">
    <property type="entry name" value="TIM50"/>
</dbReference>
<keyword evidence="17" id="KW-1185">Reference proteome</keyword>
<feature type="transmembrane region" description="Helical" evidence="14">
    <location>
        <begin position="134"/>
        <end position="157"/>
    </location>
</feature>
<comment type="function">
    <text evidence="1 14">Essential component of the TIM23 complex, a complex that mediates the translocation of transit peptide-containing proteins across the mitochondrial inner membrane.</text>
</comment>
<keyword evidence="4 14" id="KW-0813">Transport</keyword>
<keyword evidence="8 14" id="KW-0809">Transit peptide</keyword>
<evidence type="ECO:0000256" key="8">
    <source>
        <dbReference type="ARBA" id="ARBA00022946"/>
    </source>
</evidence>
<dbReference type="FunFam" id="3.40.50.1000:FF:000019">
    <property type="entry name" value="Mitochondrial import inner membrane translocase subunit TIM50"/>
    <property type="match status" value="1"/>
</dbReference>
<evidence type="ECO:0000259" key="15">
    <source>
        <dbReference type="PROSITE" id="PS50969"/>
    </source>
</evidence>
<evidence type="ECO:0000256" key="11">
    <source>
        <dbReference type="ARBA" id="ARBA00023128"/>
    </source>
</evidence>
<keyword evidence="5 14" id="KW-0812">Transmembrane</keyword>
<evidence type="ECO:0000256" key="13">
    <source>
        <dbReference type="ARBA" id="ARBA00061911"/>
    </source>
</evidence>
<dbReference type="SMART" id="SM00577">
    <property type="entry name" value="CPDc"/>
    <property type="match status" value="1"/>
</dbReference>
<dbReference type="EMBL" id="CAJVCH010318214">
    <property type="protein sequence ID" value="CAG7786455.1"/>
    <property type="molecule type" value="Genomic_DNA"/>
</dbReference>
<dbReference type="Proteomes" id="UP000708208">
    <property type="component" value="Unassembled WGS sequence"/>
</dbReference>
<dbReference type="GO" id="GO:0015031">
    <property type="term" value="P:protein transport"/>
    <property type="evidence" value="ECO:0007669"/>
    <property type="project" value="UniProtKB-KW"/>
</dbReference>
<evidence type="ECO:0000256" key="9">
    <source>
        <dbReference type="ARBA" id="ARBA00022989"/>
    </source>
</evidence>
<keyword evidence="9 14" id="KW-1133">Transmembrane helix</keyword>
<protein>
    <recommendedName>
        <fullName evidence="14">Mitochondrial import inner membrane translocase subunit TIM50</fullName>
    </recommendedName>
</protein>
<evidence type="ECO:0000256" key="2">
    <source>
        <dbReference type="ARBA" id="ARBA00004434"/>
    </source>
</evidence>
<comment type="subunit">
    <text evidence="13">Component of the TIM23 complex at least composed of Tim23, Tim17 (Tim17a1, Tim17a2 or Tim17b1) and a Tim50.</text>
</comment>